<evidence type="ECO:0000256" key="3">
    <source>
        <dbReference type="ARBA" id="ARBA00022448"/>
    </source>
</evidence>
<keyword evidence="5 8" id="KW-1133">Transmembrane helix</keyword>
<feature type="transmembrane region" description="Helical" evidence="8">
    <location>
        <begin position="326"/>
        <end position="348"/>
    </location>
</feature>
<feature type="transmembrane region" description="Helical" evidence="8">
    <location>
        <begin position="392"/>
        <end position="413"/>
    </location>
</feature>
<feature type="transmembrane region" description="Helical" evidence="8">
    <location>
        <begin position="635"/>
        <end position="658"/>
    </location>
</feature>
<dbReference type="GO" id="GO:0016020">
    <property type="term" value="C:membrane"/>
    <property type="evidence" value="ECO:0007669"/>
    <property type="project" value="UniProtKB-SubCell"/>
</dbReference>
<evidence type="ECO:0000256" key="5">
    <source>
        <dbReference type="ARBA" id="ARBA00022989"/>
    </source>
</evidence>
<dbReference type="VEuPathDB" id="TriTrypDB:TvY486_0400040"/>
<evidence type="ECO:0000256" key="2">
    <source>
        <dbReference type="ARBA" id="ARBA00007863"/>
    </source>
</evidence>
<feature type="transmembrane region" description="Helical" evidence="8">
    <location>
        <begin position="420"/>
        <end position="438"/>
    </location>
</feature>
<dbReference type="SUPFAM" id="SSF103481">
    <property type="entry name" value="Multidrug resistance efflux transporter EmrE"/>
    <property type="match status" value="1"/>
</dbReference>
<accession>G0TTQ9</accession>
<feature type="transmembrane region" description="Helical" evidence="8">
    <location>
        <begin position="243"/>
        <end position="263"/>
    </location>
</feature>
<keyword evidence="4 8" id="KW-0812">Transmembrane</keyword>
<feature type="transmembrane region" description="Helical" evidence="8">
    <location>
        <begin position="543"/>
        <end position="569"/>
    </location>
</feature>
<dbReference type="EMBL" id="HE573020">
    <property type="protein sequence ID" value="CCC47340.1"/>
    <property type="molecule type" value="Genomic_DNA"/>
</dbReference>
<protein>
    <recommendedName>
        <fullName evidence="10">EamA domain-containing protein</fullName>
    </recommendedName>
</protein>
<feature type="transmembrane region" description="Helical" evidence="8">
    <location>
        <begin position="590"/>
        <end position="615"/>
    </location>
</feature>
<gene>
    <name evidence="9" type="ORF">TVY486_0400040</name>
</gene>
<comment type="similarity">
    <text evidence="2">Belongs to the SLC35F solute transporter family.</text>
</comment>
<evidence type="ECO:0000313" key="9">
    <source>
        <dbReference type="EMBL" id="CCC47340.1"/>
    </source>
</evidence>
<evidence type="ECO:0000256" key="6">
    <source>
        <dbReference type="ARBA" id="ARBA00023136"/>
    </source>
</evidence>
<feature type="region of interest" description="Disordered" evidence="7">
    <location>
        <begin position="680"/>
        <end position="709"/>
    </location>
</feature>
<reference evidence="9" key="1">
    <citation type="journal article" date="2012" name="Proc. Natl. Acad. Sci. U.S.A.">
        <title>Antigenic diversity is generated by distinct evolutionary mechanisms in African trypanosome species.</title>
        <authorList>
            <person name="Jackson A.P."/>
            <person name="Berry A."/>
            <person name="Aslett M."/>
            <person name="Allison H.C."/>
            <person name="Burton P."/>
            <person name="Vavrova-Anderson J."/>
            <person name="Brown R."/>
            <person name="Browne H."/>
            <person name="Corton N."/>
            <person name="Hauser H."/>
            <person name="Gamble J."/>
            <person name="Gilderthorp R."/>
            <person name="Marcello L."/>
            <person name="McQuillan J."/>
            <person name="Otto T.D."/>
            <person name="Quail M.A."/>
            <person name="Sanders M.J."/>
            <person name="van Tonder A."/>
            <person name="Ginger M.L."/>
            <person name="Field M.C."/>
            <person name="Barry J.D."/>
            <person name="Hertz-Fowler C."/>
            <person name="Berriman M."/>
        </authorList>
    </citation>
    <scope>NUCLEOTIDE SEQUENCE</scope>
    <source>
        <strain evidence="9">Y486</strain>
    </source>
</reference>
<keyword evidence="3" id="KW-0813">Transport</keyword>
<evidence type="ECO:0008006" key="10">
    <source>
        <dbReference type="Google" id="ProtNLM"/>
    </source>
</evidence>
<dbReference type="InterPro" id="IPR009262">
    <property type="entry name" value="SLC35_F1/F2/F6"/>
</dbReference>
<dbReference type="Pfam" id="PF06027">
    <property type="entry name" value="SLC35F"/>
    <property type="match status" value="2"/>
</dbReference>
<organism evidence="9">
    <name type="scientific">Trypanosoma vivax (strain Y486)</name>
    <dbReference type="NCBI Taxonomy" id="1055687"/>
    <lineage>
        <taxon>Eukaryota</taxon>
        <taxon>Discoba</taxon>
        <taxon>Euglenozoa</taxon>
        <taxon>Kinetoplastea</taxon>
        <taxon>Metakinetoplastina</taxon>
        <taxon>Trypanosomatida</taxon>
        <taxon>Trypanosomatidae</taxon>
        <taxon>Trypanosoma</taxon>
        <taxon>Duttonella</taxon>
    </lineage>
</organism>
<dbReference type="InterPro" id="IPR037185">
    <property type="entry name" value="EmrE-like"/>
</dbReference>
<sequence>MRFLDTHQVEWRVESSDLPTTEVCAGSKPKLQMLRLKTLFPSDSPEEPSVPFLRLIGFIPNVLPDEVFSHMTDVELRQRWDRNYTMFSRWDGGGNDKVIDELSQIERPIGAVAEKVRICDGDSCSFLPDITSRVVDWGWFAHGVGSSLMDRFGIAERMFVYERGSFCYEKRGCDAGAPRMYDVLYKGTTDEVERNSTLSESFAQWLRQCESGRKTARVSINYQHVLIIPIADAVTQLWRTPNLLLMCVCVCVHWLTVYLLLIYSDRVCVCVCKNLSGHYVSASCSLACVSLLVVLHLLLGQLVAFLNSLTGVFTTLLVNNGTSYPLLQSTTAYGFIFTVYSPLFLILYYRHRHARFSNFIFLSRPWRYAILAVIDVQANFVVVKAFQYTNLVSVQLLSCFTIPFAICLSFFVLGMRFAATHVAGCIVATGGFVLLVLLDADGVSRDDVGSSVVKGDLLCVLGASLYALSNVLTEYFIKPRDTTDRLNRLEEASNLVLWHPVTPAVAGDGSQPLPEQEADTGVIELRQLEQSQPFEGSGVEVPLYIPIVQNLACMSGFALVFSSIQFFSLEWIEFNAERERWSGKDCLYHVLFGLSMLMVYTGLPSLFLITSAVFANVSLLSTSVYGIVWNVTIFHIYPTPVFWGAFVIIILGSLLYSLSDKRWPWCPRANYPCDKQVLVENPDVNSPENSGPASSPSRETKTTVTGPHR</sequence>
<feature type="transmembrane region" description="Helical" evidence="8">
    <location>
        <begin position="284"/>
        <end position="306"/>
    </location>
</feature>
<feature type="compositionally biased region" description="Polar residues" evidence="7">
    <location>
        <begin position="683"/>
        <end position="709"/>
    </location>
</feature>
<comment type="subcellular location">
    <subcellularLocation>
        <location evidence="1">Membrane</location>
        <topology evidence="1">Multi-pass membrane protein</topology>
    </subcellularLocation>
</comment>
<dbReference type="GO" id="GO:0022857">
    <property type="term" value="F:transmembrane transporter activity"/>
    <property type="evidence" value="ECO:0007669"/>
    <property type="project" value="InterPro"/>
</dbReference>
<evidence type="ECO:0000256" key="8">
    <source>
        <dbReference type="SAM" id="Phobius"/>
    </source>
</evidence>
<dbReference type="PANTHER" id="PTHR14233:SF4">
    <property type="entry name" value="SOLUTE CARRIER FAMILY 35 MEMBER F2"/>
    <property type="match status" value="1"/>
</dbReference>
<evidence type="ECO:0000256" key="4">
    <source>
        <dbReference type="ARBA" id="ARBA00022692"/>
    </source>
</evidence>
<proteinExistence type="inferred from homology"/>
<name>G0TTQ9_TRYVY</name>
<dbReference type="PANTHER" id="PTHR14233">
    <property type="entry name" value="DUF914-RELATED"/>
    <property type="match status" value="1"/>
</dbReference>
<evidence type="ECO:0000256" key="1">
    <source>
        <dbReference type="ARBA" id="ARBA00004141"/>
    </source>
</evidence>
<keyword evidence="6 8" id="KW-0472">Membrane</keyword>
<evidence type="ECO:0000256" key="7">
    <source>
        <dbReference type="SAM" id="MobiDB-lite"/>
    </source>
</evidence>
<dbReference type="AlphaFoldDB" id="G0TTQ9"/>
<dbReference type="InterPro" id="IPR052221">
    <property type="entry name" value="SLC35F_Transporter"/>
</dbReference>